<reference evidence="3" key="2">
    <citation type="submission" date="2010-05" db="EMBL/GenBank/DDBJ databases">
        <title>The Genome Sequence of Magnaporthe poae strain ATCC 64411.</title>
        <authorList>
            <consortium name="The Broad Institute Genome Sequencing Platform"/>
            <consortium name="Broad Institute Genome Sequencing Center for Infectious Disease"/>
            <person name="Ma L.-J."/>
            <person name="Dead R."/>
            <person name="Young S."/>
            <person name="Zeng Q."/>
            <person name="Koehrsen M."/>
            <person name="Alvarado L."/>
            <person name="Berlin A."/>
            <person name="Chapman S.B."/>
            <person name="Chen Z."/>
            <person name="Freedman E."/>
            <person name="Gellesch M."/>
            <person name="Goldberg J."/>
            <person name="Griggs A."/>
            <person name="Gujja S."/>
            <person name="Heilman E.R."/>
            <person name="Heiman D."/>
            <person name="Hepburn T."/>
            <person name="Howarth C."/>
            <person name="Jen D."/>
            <person name="Larson L."/>
            <person name="Mehta T."/>
            <person name="Neiman D."/>
            <person name="Pearson M."/>
            <person name="Roberts A."/>
            <person name="Saif S."/>
            <person name="Shea T."/>
            <person name="Shenoy N."/>
            <person name="Sisk P."/>
            <person name="Stolte C."/>
            <person name="Sykes S."/>
            <person name="Walk T."/>
            <person name="White J."/>
            <person name="Yandava C."/>
            <person name="Haas B."/>
            <person name="Nusbaum C."/>
            <person name="Birren B."/>
        </authorList>
    </citation>
    <scope>NUCLEOTIDE SEQUENCE</scope>
    <source>
        <strain evidence="3">ATCC 64411</strain>
    </source>
</reference>
<dbReference type="Proteomes" id="UP000011715">
    <property type="component" value="Unassembled WGS sequence"/>
</dbReference>
<dbReference type="eggNOG" id="ENOG502REA2">
    <property type="taxonomic scope" value="Eukaryota"/>
</dbReference>
<feature type="domain" description="Deoxyribonuclease NucA/NucB" evidence="2">
    <location>
        <begin position="42"/>
        <end position="144"/>
    </location>
</feature>
<evidence type="ECO:0000259" key="2">
    <source>
        <dbReference type="Pfam" id="PF14040"/>
    </source>
</evidence>
<dbReference type="VEuPathDB" id="FungiDB:MAPG_08718"/>
<feature type="chain" id="PRO_5009385827" description="Deoxyribonuclease NucA/NucB domain-containing protein" evidence="1">
    <location>
        <begin position="17"/>
        <end position="248"/>
    </location>
</feature>
<dbReference type="OMA" id="WDCTNSL"/>
<organism evidence="4 5">
    <name type="scientific">Magnaporthiopsis poae (strain ATCC 64411 / 73-15)</name>
    <name type="common">Kentucky bluegrass fungus</name>
    <name type="synonym">Magnaporthe poae</name>
    <dbReference type="NCBI Taxonomy" id="644358"/>
    <lineage>
        <taxon>Eukaryota</taxon>
        <taxon>Fungi</taxon>
        <taxon>Dikarya</taxon>
        <taxon>Ascomycota</taxon>
        <taxon>Pezizomycotina</taxon>
        <taxon>Sordariomycetes</taxon>
        <taxon>Sordariomycetidae</taxon>
        <taxon>Magnaporthales</taxon>
        <taxon>Magnaporthaceae</taxon>
        <taxon>Magnaporthiopsis</taxon>
    </lineage>
</organism>
<keyword evidence="5" id="KW-1185">Reference proteome</keyword>
<evidence type="ECO:0000256" key="1">
    <source>
        <dbReference type="SAM" id="SignalP"/>
    </source>
</evidence>
<name>A0A0C4E831_MAGP6</name>
<dbReference type="OrthoDB" id="2748312at2759"/>
<reference evidence="4" key="5">
    <citation type="submission" date="2015-06" db="UniProtKB">
        <authorList>
            <consortium name="EnsemblFungi"/>
        </authorList>
    </citation>
    <scope>IDENTIFICATION</scope>
    <source>
        <strain evidence="4">ATCC 64411</strain>
    </source>
</reference>
<reference evidence="3" key="3">
    <citation type="submission" date="2011-03" db="EMBL/GenBank/DDBJ databases">
        <title>Annotation of Magnaporthe poae ATCC 64411.</title>
        <authorList>
            <person name="Ma L.-J."/>
            <person name="Dead R."/>
            <person name="Young S.K."/>
            <person name="Zeng Q."/>
            <person name="Gargeya S."/>
            <person name="Fitzgerald M."/>
            <person name="Haas B."/>
            <person name="Abouelleil A."/>
            <person name="Alvarado L."/>
            <person name="Arachchi H.M."/>
            <person name="Berlin A."/>
            <person name="Brown A."/>
            <person name="Chapman S.B."/>
            <person name="Chen Z."/>
            <person name="Dunbar C."/>
            <person name="Freedman E."/>
            <person name="Gearin G."/>
            <person name="Gellesch M."/>
            <person name="Goldberg J."/>
            <person name="Griggs A."/>
            <person name="Gujja S."/>
            <person name="Heiman D."/>
            <person name="Howarth C."/>
            <person name="Larson L."/>
            <person name="Lui A."/>
            <person name="MacDonald P.J.P."/>
            <person name="Mehta T."/>
            <person name="Montmayeur A."/>
            <person name="Murphy C."/>
            <person name="Neiman D."/>
            <person name="Pearson M."/>
            <person name="Priest M."/>
            <person name="Roberts A."/>
            <person name="Saif S."/>
            <person name="Shea T."/>
            <person name="Shenoy N."/>
            <person name="Sisk P."/>
            <person name="Stolte C."/>
            <person name="Sykes S."/>
            <person name="Yandava C."/>
            <person name="Wortman J."/>
            <person name="Nusbaum C."/>
            <person name="Birren B."/>
        </authorList>
    </citation>
    <scope>NUCLEOTIDE SEQUENCE</scope>
    <source>
        <strain evidence="3">ATCC 64411</strain>
    </source>
</reference>
<protein>
    <recommendedName>
        <fullName evidence="2">Deoxyribonuclease NucA/NucB domain-containing protein</fullName>
    </recommendedName>
</protein>
<dbReference type="Pfam" id="PF14040">
    <property type="entry name" value="DNase_NucA_NucB"/>
    <property type="match status" value="1"/>
</dbReference>
<dbReference type="STRING" id="644358.A0A0C4E831"/>
<dbReference type="InterPro" id="IPR029476">
    <property type="entry name" value="DNase_NucA_NucB"/>
</dbReference>
<reference evidence="5" key="1">
    <citation type="submission" date="2010-05" db="EMBL/GenBank/DDBJ databases">
        <title>The genome sequence of Magnaporthe poae strain ATCC 64411.</title>
        <authorList>
            <person name="Ma L.-J."/>
            <person name="Dead R."/>
            <person name="Young S."/>
            <person name="Zeng Q."/>
            <person name="Koehrsen M."/>
            <person name="Alvarado L."/>
            <person name="Berlin A."/>
            <person name="Chapman S.B."/>
            <person name="Chen Z."/>
            <person name="Freedman E."/>
            <person name="Gellesch M."/>
            <person name="Goldberg J."/>
            <person name="Griggs A."/>
            <person name="Gujja S."/>
            <person name="Heilman E.R."/>
            <person name="Heiman D."/>
            <person name="Hepburn T."/>
            <person name="Howarth C."/>
            <person name="Jen D."/>
            <person name="Larson L."/>
            <person name="Mehta T."/>
            <person name="Neiman D."/>
            <person name="Pearson M."/>
            <person name="Roberts A."/>
            <person name="Saif S."/>
            <person name="Shea T."/>
            <person name="Shenoy N."/>
            <person name="Sisk P."/>
            <person name="Stolte C."/>
            <person name="Sykes S."/>
            <person name="Walk T."/>
            <person name="White J."/>
            <person name="Yandava C."/>
            <person name="Haas B."/>
            <person name="Nusbaum C."/>
            <person name="Birren B."/>
        </authorList>
    </citation>
    <scope>NUCLEOTIDE SEQUENCE [LARGE SCALE GENOMIC DNA]</scope>
    <source>
        <strain evidence="5">ATCC 64411 / 73-15</strain>
    </source>
</reference>
<proteinExistence type="predicted"/>
<evidence type="ECO:0000313" key="3">
    <source>
        <dbReference type="EMBL" id="KLU89749.1"/>
    </source>
</evidence>
<accession>A0A0C4E831</accession>
<keyword evidence="1" id="KW-0732">Signal</keyword>
<dbReference type="AlphaFoldDB" id="A0A0C4E831"/>
<dbReference type="EnsemblFungi" id="MAPG_08718T0">
    <property type="protein sequence ID" value="MAPG_08718T0"/>
    <property type="gene ID" value="MAPG_08718"/>
</dbReference>
<dbReference type="EMBL" id="GL876973">
    <property type="protein sequence ID" value="KLU89749.1"/>
    <property type="molecule type" value="Genomic_DNA"/>
</dbReference>
<dbReference type="EMBL" id="ADBL01002117">
    <property type="status" value="NOT_ANNOTATED_CDS"/>
    <property type="molecule type" value="Genomic_DNA"/>
</dbReference>
<sequence length="248" mass="27483">MRPLAIALVLAAQATAQAPVDFNKPFIFDWNCAESVESCENACYAVKQGLAPDLFTFDADANNWEDRSRRSGADSGVCNDMDELARNPLDEKHMFCQEFPPPSTQEGGEGAVLRCVRLAEKLGESVQFNSFYNHIIPDGGQFEMIVRNFNRTKYCRHDADMAATPFEFTFKDGLVVDAQGPSEDRRAFGSAANTPRQERAGVNLREFEDEYGDRVLSLSRNVSDSLIGRTISNGKRGIKIVGEVTPGR</sequence>
<reference evidence="4" key="4">
    <citation type="journal article" date="2015" name="G3 (Bethesda)">
        <title>Genome sequences of three phytopathogenic species of the Magnaporthaceae family of fungi.</title>
        <authorList>
            <person name="Okagaki L.H."/>
            <person name="Nunes C.C."/>
            <person name="Sailsbery J."/>
            <person name="Clay B."/>
            <person name="Brown D."/>
            <person name="John T."/>
            <person name="Oh Y."/>
            <person name="Young N."/>
            <person name="Fitzgerald M."/>
            <person name="Haas B.J."/>
            <person name="Zeng Q."/>
            <person name="Young S."/>
            <person name="Adiconis X."/>
            <person name="Fan L."/>
            <person name="Levin J.Z."/>
            <person name="Mitchell T.K."/>
            <person name="Okubara P.A."/>
            <person name="Farman M.L."/>
            <person name="Kohn L.M."/>
            <person name="Birren B."/>
            <person name="Ma L.-J."/>
            <person name="Dean R.A."/>
        </authorList>
    </citation>
    <scope>NUCLEOTIDE SEQUENCE</scope>
    <source>
        <strain evidence="4">ATCC 64411 / 73-15</strain>
    </source>
</reference>
<feature type="signal peptide" evidence="1">
    <location>
        <begin position="1"/>
        <end position="16"/>
    </location>
</feature>
<gene>
    <name evidence="3" type="ORF">MAPG_08718</name>
</gene>
<evidence type="ECO:0000313" key="4">
    <source>
        <dbReference type="EnsemblFungi" id="MAPG_08718T0"/>
    </source>
</evidence>
<evidence type="ECO:0000313" key="5">
    <source>
        <dbReference type="Proteomes" id="UP000011715"/>
    </source>
</evidence>